<evidence type="ECO:0000313" key="2">
    <source>
        <dbReference type="EMBL" id="CAB4836466.1"/>
    </source>
</evidence>
<accession>A0A6J7ATV3</accession>
<dbReference type="EMBL" id="CAFABA010000180">
    <property type="protein sequence ID" value="CAB4836466.1"/>
    <property type="molecule type" value="Genomic_DNA"/>
</dbReference>
<sequence length="294" mass="32282">MLAGEVEQKRVVRACRSRPCHATPQLLFGFVGQHDLGEEPWFDRVGVSSRGSRGLAHRGQVRLDDLLGDAVAEDDAVSHFASQAHHARTFCGEVERNAGGRPQKPHLRSFVVGRLAVDELAERTAVPRDLIDGGGSAAHVPHGAIASTDAEDGAPVRQLLQRGEAARRDRRMTRDGVAHRGAQLDPRRAHGHGGERHVRVGQQVLRVAVACEVVAGVFGDSDPVEVLGHRLAHRGDAEPCAWCFVHRSSFIRMRLLRDGCGVRFRRSRAVLARRARCAHRAWVVARSTCDVPRR</sequence>
<dbReference type="AlphaFoldDB" id="A0A6J7ATV3"/>
<feature type="compositionally biased region" description="Basic and acidic residues" evidence="1">
    <location>
        <begin position="164"/>
        <end position="178"/>
    </location>
</feature>
<gene>
    <name evidence="2" type="ORF">UFOPK3139_02910</name>
</gene>
<reference evidence="2" key="1">
    <citation type="submission" date="2020-05" db="EMBL/GenBank/DDBJ databases">
        <authorList>
            <person name="Chiriac C."/>
            <person name="Salcher M."/>
            <person name="Ghai R."/>
            <person name="Kavagutti S V."/>
        </authorList>
    </citation>
    <scope>NUCLEOTIDE SEQUENCE</scope>
</reference>
<name>A0A6J7ATV3_9ZZZZ</name>
<feature type="compositionally biased region" description="Basic and acidic residues" evidence="1">
    <location>
        <begin position="185"/>
        <end position="196"/>
    </location>
</feature>
<organism evidence="2">
    <name type="scientific">freshwater metagenome</name>
    <dbReference type="NCBI Taxonomy" id="449393"/>
    <lineage>
        <taxon>unclassified sequences</taxon>
        <taxon>metagenomes</taxon>
        <taxon>ecological metagenomes</taxon>
    </lineage>
</organism>
<protein>
    <submittedName>
        <fullName evidence="2">Unannotated protein</fullName>
    </submittedName>
</protein>
<evidence type="ECO:0000256" key="1">
    <source>
        <dbReference type="SAM" id="MobiDB-lite"/>
    </source>
</evidence>
<feature type="region of interest" description="Disordered" evidence="1">
    <location>
        <begin position="162"/>
        <end position="196"/>
    </location>
</feature>
<proteinExistence type="predicted"/>